<dbReference type="HOGENOM" id="CLU_028547_0_0_1"/>
<evidence type="ECO:0000313" key="5">
    <source>
        <dbReference type="Proteomes" id="UP000006310"/>
    </source>
</evidence>
<keyword evidence="5" id="KW-1185">Reference proteome</keyword>
<gene>
    <name evidence="4" type="primary">KNAG0G01150</name>
    <name evidence="4" type="ordered locus">KNAG_0G01150</name>
</gene>
<sequence>MKTGEKGKPSKSKGILSFFQNVSSSTKLKTNKVKSAHCAERCTPEYNVVDLEENSDDSLREIKRTDTAEEVKKEPVEELSSRAIEVGNVDVKDGEGVDETGTQENVADEKPVDETKRMKALEKENDKRKREEAKKLKAEEKLRIKREAEEQQLKIKREKEAERIRLKQQREEEKLKLKQQKEEERLKLKKQREEEKLKLKQQKEEEKQKREAEKQRKEEQRKEKELARERAQSRIGSFFEKVRDSSSAKHEKSDYEKYFLPFFARYHVRMPTCAAISTLNAHELDSLLSPKIDQNDDHQLMEWLESKRTKRGHPIKYKAVSLLQQMTSKEKTDEELQQLLNLIPQKFIKFYENVRPPFVGTYSKDVVLPVNNPCSKENTGYNYDYDTDLEWVNEEAEDGDSADVENLESGEDDDDEDEEDDDESENEFDGFLDQEDTSGQSSKKKFIGPLIPTIHLLSQRDELHEEADRGYFDDVAVQYLIATMPFPINPLQSVSRAANGCTKRALEEGDGLPLGEASNLAEAKKPKSLITTQADLLMLFNEVNESTFSLSTVTEIAQKRLSSYSKQTIKNTVKEYAIRSSGKSDGDRKWQIKDIAHWEQLKQVNGA</sequence>
<evidence type="ECO:0000256" key="1">
    <source>
        <dbReference type="SAM" id="MobiDB-lite"/>
    </source>
</evidence>
<feature type="compositionally biased region" description="Acidic residues" evidence="1">
    <location>
        <begin position="395"/>
        <end position="436"/>
    </location>
</feature>
<organism evidence="4 5">
    <name type="scientific">Huiozyma naganishii (strain ATCC MYA-139 / BCRC 22969 / CBS 8797 / KCTC 17520 / NBRC 10181 / NCYC 3082 / Yp74L-3)</name>
    <name type="common">Yeast</name>
    <name type="synonym">Kazachstania naganishii</name>
    <dbReference type="NCBI Taxonomy" id="1071383"/>
    <lineage>
        <taxon>Eukaryota</taxon>
        <taxon>Fungi</taxon>
        <taxon>Dikarya</taxon>
        <taxon>Ascomycota</taxon>
        <taxon>Saccharomycotina</taxon>
        <taxon>Saccharomycetes</taxon>
        <taxon>Saccharomycetales</taxon>
        <taxon>Saccharomycetaceae</taxon>
        <taxon>Huiozyma</taxon>
    </lineage>
</organism>
<dbReference type="RefSeq" id="XP_022465419.1">
    <property type="nucleotide sequence ID" value="XM_022608977.1"/>
</dbReference>
<feature type="domain" description="Chromatin assembly factor 1 subunit A dimerization" evidence="2">
    <location>
        <begin position="346"/>
        <end position="422"/>
    </location>
</feature>
<accession>J7RNN1</accession>
<dbReference type="InterPro" id="IPR022043">
    <property type="entry name" value="CAF1A_DD"/>
</dbReference>
<dbReference type="GO" id="GO:0005634">
    <property type="term" value="C:nucleus"/>
    <property type="evidence" value="ECO:0007669"/>
    <property type="project" value="EnsemblFungi"/>
</dbReference>
<dbReference type="eggNOG" id="KOG4363">
    <property type="taxonomic scope" value="Eukaryota"/>
</dbReference>
<name>J7RNN1_HUIN7</name>
<evidence type="ECO:0000259" key="2">
    <source>
        <dbReference type="Pfam" id="PF12253"/>
    </source>
</evidence>
<dbReference type="EMBL" id="HE978320">
    <property type="protein sequence ID" value="CCK71173.1"/>
    <property type="molecule type" value="Genomic_DNA"/>
</dbReference>
<dbReference type="Pfam" id="PF21796">
    <property type="entry name" value="Cac1_C"/>
    <property type="match status" value="1"/>
</dbReference>
<dbReference type="GO" id="GO:0000786">
    <property type="term" value="C:nucleosome"/>
    <property type="evidence" value="ECO:0007669"/>
    <property type="project" value="EnsemblFungi"/>
</dbReference>
<protein>
    <submittedName>
        <fullName evidence="4">Uncharacterized protein</fullName>
    </submittedName>
</protein>
<feature type="compositionally biased region" description="Basic and acidic residues" evidence="1">
    <location>
        <begin position="107"/>
        <end position="229"/>
    </location>
</feature>
<reference evidence="5" key="2">
    <citation type="submission" date="2012-08" db="EMBL/GenBank/DDBJ databases">
        <title>Genome sequence of Kazachstania naganishii.</title>
        <authorList>
            <person name="Gordon J.L."/>
            <person name="Armisen D."/>
            <person name="Proux-Wera E."/>
            <person name="OhEigeartaigh S.S."/>
            <person name="Byrne K.P."/>
            <person name="Wolfe K.H."/>
        </authorList>
    </citation>
    <scope>NUCLEOTIDE SEQUENCE [LARGE SCALE GENOMIC DNA]</scope>
    <source>
        <strain evidence="5">ATCC MYA-139 / BCRC 22969 / CBS 8797 / CCRC 22969 / KCTC 17520 / NBRC 10181 / NCYC 3082</strain>
    </source>
</reference>
<dbReference type="Proteomes" id="UP000006310">
    <property type="component" value="Chromosome 7"/>
</dbReference>
<dbReference type="Pfam" id="PF12253">
    <property type="entry name" value="CAF1A_dimeriz"/>
    <property type="match status" value="1"/>
</dbReference>
<dbReference type="STRING" id="1071383.J7RNN1"/>
<feature type="region of interest" description="Disordered" evidence="1">
    <location>
        <begin position="90"/>
        <end position="229"/>
    </location>
</feature>
<dbReference type="GO" id="GO:0042393">
    <property type="term" value="F:histone binding"/>
    <property type="evidence" value="ECO:0007669"/>
    <property type="project" value="EnsemblFungi"/>
</dbReference>
<feature type="region of interest" description="Disordered" evidence="1">
    <location>
        <begin position="395"/>
        <end position="445"/>
    </location>
</feature>
<dbReference type="InterPro" id="IPR048800">
    <property type="entry name" value="Cac1-like_C"/>
</dbReference>
<dbReference type="GO" id="GO:0033186">
    <property type="term" value="C:CAF-1 complex"/>
    <property type="evidence" value="ECO:0007669"/>
    <property type="project" value="EnsemblFungi"/>
</dbReference>
<dbReference type="GeneID" id="34526897"/>
<dbReference type="GO" id="GO:0000775">
    <property type="term" value="C:chromosome, centromeric region"/>
    <property type="evidence" value="ECO:0007669"/>
    <property type="project" value="EnsemblFungi"/>
</dbReference>
<dbReference type="OMA" id="YENVRPP"/>
<dbReference type="GO" id="GO:0006335">
    <property type="term" value="P:DNA replication-dependent chromatin assembly"/>
    <property type="evidence" value="ECO:0007669"/>
    <property type="project" value="EnsemblFungi"/>
</dbReference>
<dbReference type="KEGG" id="kng:KNAG_0G01150"/>
<dbReference type="OrthoDB" id="79480at2759"/>
<feature type="domain" description="Chromatin assembly factor 1 subunit Cac1-like C-terminal" evidence="3">
    <location>
        <begin position="537"/>
        <end position="592"/>
    </location>
</feature>
<evidence type="ECO:0000259" key="3">
    <source>
        <dbReference type="Pfam" id="PF21796"/>
    </source>
</evidence>
<dbReference type="AlphaFoldDB" id="J7RNN1"/>
<evidence type="ECO:0000313" key="4">
    <source>
        <dbReference type="EMBL" id="CCK71173.1"/>
    </source>
</evidence>
<reference evidence="4 5" key="1">
    <citation type="journal article" date="2011" name="Proc. Natl. Acad. Sci. U.S.A.">
        <title>Evolutionary erosion of yeast sex chromosomes by mating-type switching accidents.</title>
        <authorList>
            <person name="Gordon J.L."/>
            <person name="Armisen D."/>
            <person name="Proux-Wera E."/>
            <person name="Oheigeartaigh S.S."/>
            <person name="Byrne K.P."/>
            <person name="Wolfe K.H."/>
        </authorList>
    </citation>
    <scope>NUCLEOTIDE SEQUENCE [LARGE SCALE GENOMIC DNA]</scope>
    <source>
        <strain evidence="5">ATCC MYA-139 / BCRC 22969 / CBS 8797 / CCRC 22969 / KCTC 17520 / NBRC 10181 / NCYC 3082</strain>
    </source>
</reference>
<proteinExistence type="predicted"/>